<dbReference type="Gene3D" id="2.40.50.140">
    <property type="entry name" value="Nucleic acid-binding proteins"/>
    <property type="match status" value="1"/>
</dbReference>
<feature type="region of interest" description="Disordered" evidence="3">
    <location>
        <begin position="307"/>
        <end position="394"/>
    </location>
</feature>
<dbReference type="Gene3D" id="3.10.100.10">
    <property type="entry name" value="Mannose-Binding Protein A, subunit A"/>
    <property type="match status" value="1"/>
</dbReference>
<dbReference type="InterPro" id="IPR001304">
    <property type="entry name" value="C-type_lectin-like"/>
</dbReference>
<dbReference type="SMART" id="SM00034">
    <property type="entry name" value="CLECT"/>
    <property type="match status" value="1"/>
</dbReference>
<dbReference type="SMART" id="SM00652">
    <property type="entry name" value="eIF1a"/>
    <property type="match status" value="1"/>
</dbReference>
<evidence type="ECO:0000256" key="2">
    <source>
        <dbReference type="ARBA" id="ARBA00022884"/>
    </source>
</evidence>
<feature type="domain" description="C-type lectin" evidence="4">
    <location>
        <begin position="394"/>
        <end position="541"/>
    </location>
</feature>
<evidence type="ECO:0000313" key="6">
    <source>
        <dbReference type="Proteomes" id="UP000001058"/>
    </source>
</evidence>
<evidence type="ECO:0000259" key="4">
    <source>
        <dbReference type="SMART" id="SM00034"/>
    </source>
</evidence>
<dbReference type="Pfam" id="PF12499">
    <property type="entry name" value="DUF3707"/>
    <property type="match status" value="1"/>
</dbReference>
<dbReference type="PANTHER" id="PTHR21641">
    <property type="entry name" value="TRANSLATION INITIATION FACTOR-RELATED"/>
    <property type="match status" value="1"/>
</dbReference>
<sequence>MSRSRKHVTLGLDEEVQPPGPGQSIVRALGSRGSNLIAVEFPDGRQTLVLMPAKFNKKLWVKRGGYLLVEDSPAAGGDSKVTGTILSVLYDDQIKQLAKMPGIWPKEFASKEDKGSLDDRHASYLTGSKFPWEGCKMGASINRWTVTLTSYVEDPTRFSRACFRFGYKPVSQCTPNGLRCCGENHINKFKMYIDPLCQRSDIFNITVNNMVTTAAFKEYLHGDLDKPTFKITNMYIPFDKINTTTLCFSMKGNCPTLSSLANPDTRDQGVLEVGVYDKKVDNYECCTTGSFMAQDAIPSPMFVFPVTGRTDVPPPPPARAGPPPPEMPTLPPDAPEPVEFPSPPSPPPPVPSSLRPPPPVVRSPPPAALPRPPPRPSPPSPPPPPNSPPPPALDEVLSFLYGNFRYDVRPERLNFTNAQAACAARGGNLASFPGGDAWLAVQDALRVSSLISTLGSGSSLKLWIGLKLDLVDPLWTDGQPVSYLPTTDGGTILVNGACYSILCTLTGDVAADGTASRRCGWMPALPLDAGCGTALDGFLCKTAI</sequence>
<dbReference type="KEGG" id="vcn:VOLCADRAFT_104609"/>
<reference evidence="5 6" key="1">
    <citation type="journal article" date="2010" name="Science">
        <title>Genomic analysis of organismal complexity in the multicellular green alga Volvox carteri.</title>
        <authorList>
            <person name="Prochnik S.E."/>
            <person name="Umen J."/>
            <person name="Nedelcu A.M."/>
            <person name="Hallmann A."/>
            <person name="Miller S.M."/>
            <person name="Nishii I."/>
            <person name="Ferris P."/>
            <person name="Kuo A."/>
            <person name="Mitros T."/>
            <person name="Fritz-Laylin L.K."/>
            <person name="Hellsten U."/>
            <person name="Chapman J."/>
            <person name="Simakov O."/>
            <person name="Rensing S.A."/>
            <person name="Terry A."/>
            <person name="Pangilinan J."/>
            <person name="Kapitonov V."/>
            <person name="Jurka J."/>
            <person name="Salamov A."/>
            <person name="Shapiro H."/>
            <person name="Schmutz J."/>
            <person name="Grimwood J."/>
            <person name="Lindquist E."/>
            <person name="Lucas S."/>
            <person name="Grigoriev I.V."/>
            <person name="Schmitt R."/>
            <person name="Kirk D."/>
            <person name="Rokhsar D.S."/>
        </authorList>
    </citation>
    <scope>NUCLEOTIDE SEQUENCE [LARGE SCALE GENOMIC DNA]</scope>
    <source>
        <strain evidence="6">f. Nagariensis / Eve</strain>
    </source>
</reference>
<protein>
    <recommendedName>
        <fullName evidence="4">C-type lectin domain-containing protein</fullName>
    </recommendedName>
</protein>
<dbReference type="AlphaFoldDB" id="D8TUU8"/>
<keyword evidence="2" id="KW-0694">RNA-binding</keyword>
<dbReference type="Proteomes" id="UP000001058">
    <property type="component" value="Unassembled WGS sequence"/>
</dbReference>
<dbReference type="GO" id="GO:0003723">
    <property type="term" value="F:RNA binding"/>
    <property type="evidence" value="ECO:0007669"/>
    <property type="project" value="UniProtKB-KW"/>
</dbReference>
<name>D8TUU8_VOLCA</name>
<dbReference type="RefSeq" id="XP_002950217.1">
    <property type="nucleotide sequence ID" value="XM_002950171.1"/>
</dbReference>
<feature type="compositionally biased region" description="Pro residues" evidence="3">
    <location>
        <begin position="312"/>
        <end position="392"/>
    </location>
</feature>
<feature type="region of interest" description="Disordered" evidence="3">
    <location>
        <begin position="1"/>
        <end position="21"/>
    </location>
</feature>
<dbReference type="GO" id="GO:0003743">
    <property type="term" value="F:translation initiation factor activity"/>
    <property type="evidence" value="ECO:0007669"/>
    <property type="project" value="InterPro"/>
</dbReference>
<dbReference type="GeneID" id="9619499"/>
<comment type="similarity">
    <text evidence="1">Belongs to the EIF1AD family.</text>
</comment>
<dbReference type="InterPro" id="IPR024616">
    <property type="entry name" value="Pherophorin"/>
</dbReference>
<dbReference type="SUPFAM" id="SSF56436">
    <property type="entry name" value="C-type lectin-like"/>
    <property type="match status" value="1"/>
</dbReference>
<dbReference type="STRING" id="3068.D8TUU8"/>
<dbReference type="InterPro" id="IPR012340">
    <property type="entry name" value="NA-bd_OB-fold"/>
</dbReference>
<evidence type="ECO:0000256" key="3">
    <source>
        <dbReference type="SAM" id="MobiDB-lite"/>
    </source>
</evidence>
<evidence type="ECO:0000256" key="1">
    <source>
        <dbReference type="ARBA" id="ARBA00007340"/>
    </source>
</evidence>
<keyword evidence="6" id="KW-1185">Reference proteome</keyword>
<proteinExistence type="inferred from homology"/>
<organism evidence="6">
    <name type="scientific">Volvox carteri f. nagariensis</name>
    <dbReference type="NCBI Taxonomy" id="3068"/>
    <lineage>
        <taxon>Eukaryota</taxon>
        <taxon>Viridiplantae</taxon>
        <taxon>Chlorophyta</taxon>
        <taxon>core chlorophytes</taxon>
        <taxon>Chlorophyceae</taxon>
        <taxon>CS clade</taxon>
        <taxon>Chlamydomonadales</taxon>
        <taxon>Volvocaceae</taxon>
        <taxon>Volvox</taxon>
    </lineage>
</organism>
<dbReference type="InterPro" id="IPR016186">
    <property type="entry name" value="C-type_lectin-like/link_sf"/>
</dbReference>
<dbReference type="InterPro" id="IPR006196">
    <property type="entry name" value="RNA-binding_domain_S1_IF1"/>
</dbReference>
<accession>D8TUU8</accession>
<dbReference type="eggNOG" id="KOG2925">
    <property type="taxonomic scope" value="Eukaryota"/>
</dbReference>
<dbReference type="Pfam" id="PF01176">
    <property type="entry name" value="eIF-1a"/>
    <property type="match status" value="1"/>
</dbReference>
<dbReference type="InterPro" id="IPR016187">
    <property type="entry name" value="CTDL_fold"/>
</dbReference>
<dbReference type="InterPro" id="IPR039294">
    <property type="entry name" value="EIF1AD"/>
</dbReference>
<dbReference type="SUPFAM" id="SSF50249">
    <property type="entry name" value="Nucleic acid-binding proteins"/>
    <property type="match status" value="1"/>
</dbReference>
<dbReference type="EMBL" id="GL378338">
    <property type="protein sequence ID" value="EFJ48885.1"/>
    <property type="molecule type" value="Genomic_DNA"/>
</dbReference>
<evidence type="ECO:0000313" key="5">
    <source>
        <dbReference type="EMBL" id="EFJ48885.1"/>
    </source>
</evidence>
<gene>
    <name evidence="5" type="ORF">VOLCADRAFT_104609</name>
</gene>
<dbReference type="GO" id="GO:0005634">
    <property type="term" value="C:nucleus"/>
    <property type="evidence" value="ECO:0007669"/>
    <property type="project" value="TreeGrafter"/>
</dbReference>
<dbReference type="InParanoid" id="D8TUU8"/>
<dbReference type="InterPro" id="IPR001253">
    <property type="entry name" value="TIF_eIF-1A"/>
</dbReference>
<dbReference type="OrthoDB" id="544676at2759"/>
<dbReference type="PANTHER" id="PTHR21641:SF0">
    <property type="entry name" value="RNA-BINDING PROTEIN EIF1AD-RELATED"/>
    <property type="match status" value="1"/>
</dbReference>